<gene>
    <name evidence="14" type="ORF">Fcan01_14664</name>
</gene>
<dbReference type="GO" id="GO:0006886">
    <property type="term" value="P:intracellular protein transport"/>
    <property type="evidence" value="ECO:0007669"/>
    <property type="project" value="InterPro"/>
</dbReference>
<keyword evidence="6" id="KW-0832">Ubl conjugation</keyword>
<dbReference type="EMBL" id="LNIX01000008">
    <property type="protein sequence ID" value="OXA51142.1"/>
    <property type="molecule type" value="Genomic_DNA"/>
</dbReference>
<evidence type="ECO:0000256" key="1">
    <source>
        <dbReference type="ARBA" id="ARBA00004150"/>
    </source>
</evidence>
<dbReference type="GO" id="GO:0031267">
    <property type="term" value="F:small GTPase binding"/>
    <property type="evidence" value="ECO:0007669"/>
    <property type="project" value="InterPro"/>
</dbReference>
<dbReference type="SUPFAM" id="SSF48464">
    <property type="entry name" value="ENTH/VHS domain"/>
    <property type="match status" value="1"/>
</dbReference>
<dbReference type="GO" id="GO:0006893">
    <property type="term" value="P:Golgi to plasma membrane transport"/>
    <property type="evidence" value="ECO:0007669"/>
    <property type="project" value="TreeGrafter"/>
</dbReference>
<dbReference type="Proteomes" id="UP000198287">
    <property type="component" value="Unassembled WGS sequence"/>
</dbReference>
<keyword evidence="4" id="KW-0813">Transport</keyword>
<dbReference type="Pfam" id="PF03127">
    <property type="entry name" value="GAT"/>
    <property type="match status" value="1"/>
</dbReference>
<dbReference type="GO" id="GO:0005769">
    <property type="term" value="C:early endosome"/>
    <property type="evidence" value="ECO:0007669"/>
    <property type="project" value="UniProtKB-SubCell"/>
</dbReference>
<dbReference type="GO" id="GO:0043130">
    <property type="term" value="F:ubiquitin binding"/>
    <property type="evidence" value="ECO:0007669"/>
    <property type="project" value="InterPro"/>
</dbReference>
<keyword evidence="8" id="KW-0333">Golgi apparatus</keyword>
<evidence type="ECO:0000256" key="3">
    <source>
        <dbReference type="ARBA" id="ARBA00008099"/>
    </source>
</evidence>
<dbReference type="InterPro" id="IPR008153">
    <property type="entry name" value="GAE_dom"/>
</dbReference>
<feature type="domain" description="GAT" evidence="13">
    <location>
        <begin position="176"/>
        <end position="294"/>
    </location>
</feature>
<dbReference type="InterPro" id="IPR002014">
    <property type="entry name" value="VHS_dom"/>
</dbReference>
<feature type="domain" description="GAE" evidence="12">
    <location>
        <begin position="527"/>
        <end position="654"/>
    </location>
</feature>
<dbReference type="PROSITE" id="PS50909">
    <property type="entry name" value="GAT"/>
    <property type="match status" value="1"/>
</dbReference>
<evidence type="ECO:0000259" key="12">
    <source>
        <dbReference type="PROSITE" id="PS50180"/>
    </source>
</evidence>
<dbReference type="AlphaFoldDB" id="A0A226E092"/>
<dbReference type="OrthoDB" id="447025at2759"/>
<dbReference type="InterPro" id="IPR027422">
    <property type="entry name" value="GGA1-3"/>
</dbReference>
<dbReference type="SUPFAM" id="SSF89009">
    <property type="entry name" value="GAT-like domain"/>
    <property type="match status" value="1"/>
</dbReference>
<dbReference type="InterPro" id="IPR041198">
    <property type="entry name" value="GGA_N-GAT"/>
</dbReference>
<dbReference type="STRING" id="158441.A0A226E092"/>
<dbReference type="Gene3D" id="1.20.58.160">
    <property type="match status" value="1"/>
</dbReference>
<dbReference type="Pfam" id="PF18308">
    <property type="entry name" value="GGA_N-GAT"/>
    <property type="match status" value="1"/>
</dbReference>
<keyword evidence="9" id="KW-0472">Membrane</keyword>
<evidence type="ECO:0000313" key="15">
    <source>
        <dbReference type="Proteomes" id="UP000198287"/>
    </source>
</evidence>
<feature type="compositionally biased region" description="Low complexity" evidence="10">
    <location>
        <begin position="393"/>
        <end position="402"/>
    </location>
</feature>
<name>A0A226E092_FOLCA</name>
<evidence type="ECO:0000256" key="8">
    <source>
        <dbReference type="ARBA" id="ARBA00023034"/>
    </source>
</evidence>
<protein>
    <submittedName>
        <fullName evidence="14">ADP-ribosylation factor-binding protein GGA2</fullName>
    </submittedName>
</protein>
<evidence type="ECO:0000256" key="4">
    <source>
        <dbReference type="ARBA" id="ARBA00022448"/>
    </source>
</evidence>
<keyword evidence="15" id="KW-1185">Reference proteome</keyword>
<accession>A0A226E092</accession>
<dbReference type="InterPro" id="IPR038425">
    <property type="entry name" value="GAT_sf"/>
</dbReference>
<dbReference type="PANTHER" id="PTHR45905">
    <property type="entry name" value="GOLGI-LOCALIZED, GAMMA-ADAPTIN EAR CONTAINING, ARF BINDING PROTEIN"/>
    <property type="match status" value="1"/>
</dbReference>
<comment type="subcellular location">
    <subcellularLocation>
        <location evidence="2">Early endosome membrane</location>
        <topology evidence="2">Peripheral membrane protein</topology>
    </subcellularLocation>
    <subcellularLocation>
        <location evidence="1">Golgi apparatus</location>
        <location evidence="1">trans-Golgi network membrane</location>
        <topology evidence="1">Peripheral membrane protein</topology>
    </subcellularLocation>
</comment>
<dbReference type="OMA" id="MELPPWK"/>
<keyword evidence="5" id="KW-0967">Endosome</keyword>
<dbReference type="PANTHER" id="PTHR45905:SF1">
    <property type="entry name" value="GOLGI-LOCALIZED, GAMMA-ADAPTIN EAR CONTAINING, ARF BINDING PROTEIN"/>
    <property type="match status" value="1"/>
</dbReference>
<dbReference type="Gene3D" id="1.25.40.90">
    <property type="match status" value="1"/>
</dbReference>
<evidence type="ECO:0000256" key="7">
    <source>
        <dbReference type="ARBA" id="ARBA00022927"/>
    </source>
</evidence>
<dbReference type="Gene3D" id="1.20.5.170">
    <property type="match status" value="1"/>
</dbReference>
<keyword evidence="7" id="KW-0653">Protein transport</keyword>
<proteinExistence type="inferred from homology"/>
<dbReference type="InterPro" id="IPR004152">
    <property type="entry name" value="GAT_dom"/>
</dbReference>
<dbReference type="PROSITE" id="PS50180">
    <property type="entry name" value="GAE"/>
    <property type="match status" value="1"/>
</dbReference>
<evidence type="ECO:0000313" key="14">
    <source>
        <dbReference type="EMBL" id="OXA51142.1"/>
    </source>
</evidence>
<sequence>MAELPAEATILCHFEALMNKSPISQVDVTTFLREMRRTPSGTLVTSKMLASKIQSSSEAQAIQAFDVLEQCLSSETEGSIEFRTEIGRYRFLNEIIRILSPKYSGNKTLPAVKERGIKFLDVAAGTKRKQWFPSEHSKILAVYQSLVDGGVIKKNPKFPSSEAEEEAELQKNIFDRKENAAVLQKLLQSKDPSDLQAANRLIKNLVEEETKRNERRAELHSLIDRIETSTSLLMEMLSQHKIDKEIVDELAENCKSLRQKLGGIATETNNETTSLLQASENLEQVLNVYEEKKNCASDPDPEDEVVVEDTERKIELPMSAMSLVDELLLKLDLGPTMDENKSPGATGYVDNLLNFDIDLSPQTSEKPAPNPLDEIEKMSRKLMEQSLLGPCGSNSTSTLTNSELKNKLSLEKPTLSQMQKSSLEMNANLDQKNNPTNNGDDHDLLALLDFGMFDKLHDKENNSENPVPDKNLLFDFGESHSKPKVIASPTPPPNSNPPKADEDILAVRQLLTSIKDLDLDKVELKDCIKPIDLSLDSSCVNVTLTLTFASVPDYPPCVKVAVVAFTNRNPSSGIYNYVFQLMPPKGLQVKLLPPTTMELPPWKKSFLPPPVLTQVVLIVIPRDFPSPSKKIKFILSYSTDDDDTALHNGDFEIPSSLLKNI</sequence>
<dbReference type="InterPro" id="IPR008942">
    <property type="entry name" value="ENTH_VHS"/>
</dbReference>
<evidence type="ECO:0000256" key="2">
    <source>
        <dbReference type="ARBA" id="ARBA00004220"/>
    </source>
</evidence>
<dbReference type="PROSITE" id="PS50179">
    <property type="entry name" value="VHS"/>
    <property type="match status" value="1"/>
</dbReference>
<feature type="domain" description="VHS" evidence="11">
    <location>
        <begin position="26"/>
        <end position="154"/>
    </location>
</feature>
<evidence type="ECO:0000256" key="9">
    <source>
        <dbReference type="ARBA" id="ARBA00023136"/>
    </source>
</evidence>
<reference evidence="14 15" key="1">
    <citation type="submission" date="2015-12" db="EMBL/GenBank/DDBJ databases">
        <title>The genome of Folsomia candida.</title>
        <authorList>
            <person name="Faddeeva A."/>
            <person name="Derks M.F."/>
            <person name="Anvar Y."/>
            <person name="Smit S."/>
            <person name="Van Straalen N."/>
            <person name="Roelofs D."/>
        </authorList>
    </citation>
    <scope>NUCLEOTIDE SEQUENCE [LARGE SCALE GENOMIC DNA]</scope>
    <source>
        <strain evidence="14 15">VU population</strain>
        <tissue evidence="14">Whole body</tissue>
    </source>
</reference>
<evidence type="ECO:0000256" key="5">
    <source>
        <dbReference type="ARBA" id="ARBA00022753"/>
    </source>
</evidence>
<dbReference type="Pfam" id="PF02883">
    <property type="entry name" value="Alpha_adaptinC2"/>
    <property type="match status" value="1"/>
</dbReference>
<dbReference type="GO" id="GO:0035091">
    <property type="term" value="F:phosphatidylinositol binding"/>
    <property type="evidence" value="ECO:0007669"/>
    <property type="project" value="InterPro"/>
</dbReference>
<evidence type="ECO:0000256" key="6">
    <source>
        <dbReference type="ARBA" id="ARBA00022843"/>
    </source>
</evidence>
<comment type="similarity">
    <text evidence="3">Belongs to the GGA protein family.</text>
</comment>
<evidence type="ECO:0000259" key="13">
    <source>
        <dbReference type="PROSITE" id="PS50909"/>
    </source>
</evidence>
<dbReference type="InterPro" id="IPR008152">
    <property type="entry name" value="Clathrin_a/b/g-adaptin_app_Ig"/>
</dbReference>
<comment type="caution">
    <text evidence="14">The sequence shown here is derived from an EMBL/GenBank/DDBJ whole genome shotgun (WGS) entry which is preliminary data.</text>
</comment>
<dbReference type="Gene3D" id="2.60.40.1230">
    <property type="match status" value="1"/>
</dbReference>
<dbReference type="SUPFAM" id="SSF49348">
    <property type="entry name" value="Clathrin adaptor appendage domain"/>
    <property type="match status" value="1"/>
</dbReference>
<organism evidence="14 15">
    <name type="scientific">Folsomia candida</name>
    <name type="common">Springtail</name>
    <dbReference type="NCBI Taxonomy" id="158441"/>
    <lineage>
        <taxon>Eukaryota</taxon>
        <taxon>Metazoa</taxon>
        <taxon>Ecdysozoa</taxon>
        <taxon>Arthropoda</taxon>
        <taxon>Hexapoda</taxon>
        <taxon>Collembola</taxon>
        <taxon>Entomobryomorpha</taxon>
        <taxon>Isotomoidea</taxon>
        <taxon>Isotomidae</taxon>
        <taxon>Proisotominae</taxon>
        <taxon>Folsomia</taxon>
    </lineage>
</organism>
<evidence type="ECO:0000259" key="11">
    <source>
        <dbReference type="PROSITE" id="PS50179"/>
    </source>
</evidence>
<dbReference type="GO" id="GO:0005802">
    <property type="term" value="C:trans-Golgi network"/>
    <property type="evidence" value="ECO:0007669"/>
    <property type="project" value="InterPro"/>
</dbReference>
<dbReference type="GO" id="GO:0034394">
    <property type="term" value="P:protein localization to cell surface"/>
    <property type="evidence" value="ECO:0007669"/>
    <property type="project" value="TreeGrafter"/>
</dbReference>
<feature type="region of interest" description="Disordered" evidence="10">
    <location>
        <begin position="387"/>
        <end position="406"/>
    </location>
</feature>
<dbReference type="InterPro" id="IPR013041">
    <property type="entry name" value="Clathrin_app_Ig-like_sf"/>
</dbReference>
<evidence type="ECO:0000256" key="10">
    <source>
        <dbReference type="SAM" id="MobiDB-lite"/>
    </source>
</evidence>